<feature type="domain" description="GIY-YIG" evidence="1">
    <location>
        <begin position="89"/>
        <end position="135"/>
    </location>
</feature>
<accession>A0A0F9PMB3</accession>
<sequence>MKGNIPILRGTKLVKEEFLDRHRKTKIRMYLSVIKNVKSMKELLLKEAGYPFYAPKIRSFQQTLVDTKGYLKCGDTEFNYAFNNRQYEGLIYVIECYLPNTWFDGKIYIGITSRSLEVRFKEHLEAAIRECVRTNNNPEPGYTKLYQAIANSLIFVGWDLETVYDNLRILLGKSYYSFLYKLKNSIKDTYIIPRIIEIHDYIDTIHDREKYNTKKFNTVDNGLNECEGGGYRGKHISLPLYDIALMIAFGKNLHQIARILSKLYNFNVSKETIARRILDFFGGWYEAQVKFLKPIIEGLFLEGFKGHDIYRVFEESSGQHQCTWFNDWRWGETYLEKDILKAHKKLEDEGFKDWDNTDLLYGQIDKRYFGIQQSQWIKWAVEGVSRRKIENILGFSAKTITKIYRNIGGSHEAVQLKNRRLKAIKLMKKYAWSIEKIYIDAFMGAQNSPPKRIRSLAKQYFEQKIFPDMTIDEIYRKYRWDFVKEKKFINF</sequence>
<proteinExistence type="predicted"/>
<comment type="caution">
    <text evidence="2">The sequence shown here is derived from an EMBL/GenBank/DDBJ whole genome shotgun (WGS) entry which is preliminary data.</text>
</comment>
<protein>
    <recommendedName>
        <fullName evidence="1">GIY-YIG domain-containing protein</fullName>
    </recommendedName>
</protein>
<dbReference type="EMBL" id="LAZR01002778">
    <property type="protein sequence ID" value="KKN25737.1"/>
    <property type="molecule type" value="Genomic_DNA"/>
</dbReference>
<evidence type="ECO:0000313" key="2">
    <source>
        <dbReference type="EMBL" id="KKN25737.1"/>
    </source>
</evidence>
<dbReference type="InterPro" id="IPR000305">
    <property type="entry name" value="GIY-YIG_endonuc"/>
</dbReference>
<gene>
    <name evidence="2" type="ORF">LCGC14_0881780</name>
</gene>
<name>A0A0F9PMB3_9ZZZZ</name>
<reference evidence="2" key="1">
    <citation type="journal article" date="2015" name="Nature">
        <title>Complex archaea that bridge the gap between prokaryotes and eukaryotes.</title>
        <authorList>
            <person name="Spang A."/>
            <person name="Saw J.H."/>
            <person name="Jorgensen S.L."/>
            <person name="Zaremba-Niedzwiedzka K."/>
            <person name="Martijn J."/>
            <person name="Lind A.E."/>
            <person name="van Eijk R."/>
            <person name="Schleper C."/>
            <person name="Guy L."/>
            <person name="Ettema T.J."/>
        </authorList>
    </citation>
    <scope>NUCLEOTIDE SEQUENCE</scope>
</reference>
<dbReference type="AlphaFoldDB" id="A0A0F9PMB3"/>
<evidence type="ECO:0000259" key="1">
    <source>
        <dbReference type="Pfam" id="PF01541"/>
    </source>
</evidence>
<organism evidence="2">
    <name type="scientific">marine sediment metagenome</name>
    <dbReference type="NCBI Taxonomy" id="412755"/>
    <lineage>
        <taxon>unclassified sequences</taxon>
        <taxon>metagenomes</taxon>
        <taxon>ecological metagenomes</taxon>
    </lineage>
</organism>
<dbReference type="Pfam" id="PF01541">
    <property type="entry name" value="GIY-YIG"/>
    <property type="match status" value="1"/>
</dbReference>